<dbReference type="EMBL" id="MVBK01000047">
    <property type="protein sequence ID" value="OOG24420.1"/>
    <property type="molecule type" value="Genomic_DNA"/>
</dbReference>
<dbReference type="HAMAP" id="MF_00956">
    <property type="entry name" value="GDP_fucose_synth"/>
    <property type="match status" value="1"/>
</dbReference>
<feature type="binding site" evidence="9">
    <location>
        <position position="180"/>
    </location>
    <ligand>
        <name>NADP(+)</name>
        <dbReference type="ChEBI" id="CHEBI:58349"/>
    </ligand>
</feature>
<dbReference type="InterPro" id="IPR028614">
    <property type="entry name" value="GDP_fucose/colitose_synth"/>
</dbReference>
<sequence>MVEQPRVFVAGHRGMVGRAIVRRLQALGHEAIITRGRDELDLLDQRAVHDFFREQSIDQVYLAAAKVGGIHANNTYPADFIYDNLMIEANVIHAAFQAGVRRLLFLGSSCIYPRDAPQPMAEEMLLTGPLEPTNEPYAIAKIAGIKLCESYNRQHGTDYRSVMPTNLYGPYDNFHPENSHVIPALIRRFHEAQERGDGEVLIWGSGVPRREFLHVDDMAAASVHVMELPRETYESHTTAMCSHINVGTGRDCTIRELAETIASVTGFRGRLRFDASRPDGAPRKLLNVERIKKLGWQACVSLSDGLSQTYAWYRSHCGPLSK</sequence>
<comment type="caution">
    <text evidence="11">The sequence shown here is derived from an EMBL/GenBank/DDBJ whole genome shotgun (WGS) entry which is preliminary data.</text>
</comment>
<comment type="function">
    <text evidence="9">Catalyzes the two-step NADP-dependent conversion of GDP-4-dehydro-6-deoxy-D-mannose to GDP-fucose, involving an epimerase and a reductase reaction.</text>
</comment>
<evidence type="ECO:0000313" key="11">
    <source>
        <dbReference type="EMBL" id="OOG24420.1"/>
    </source>
</evidence>
<feature type="domain" description="NAD-dependent epimerase/dehydratase" evidence="10">
    <location>
        <begin position="7"/>
        <end position="236"/>
    </location>
</feature>
<dbReference type="PANTHER" id="PTHR43238">
    <property type="entry name" value="GDP-L-FUCOSE SYNTHASE"/>
    <property type="match status" value="1"/>
</dbReference>
<dbReference type="Proteomes" id="UP000189462">
    <property type="component" value="Unassembled WGS sequence"/>
</dbReference>
<keyword evidence="4 9" id="KW-0521">NADP</keyword>
<evidence type="ECO:0000256" key="5">
    <source>
        <dbReference type="ARBA" id="ARBA00023002"/>
    </source>
</evidence>
<dbReference type="GO" id="GO:0050577">
    <property type="term" value="F:GDP-L-fucose synthase activity"/>
    <property type="evidence" value="ECO:0007669"/>
    <property type="project" value="UniProtKB-UniRule"/>
</dbReference>
<reference evidence="11 12" key="1">
    <citation type="submission" date="2017-02" db="EMBL/GenBank/DDBJ databases">
        <title>Genomic diversity within the haloalkaliphilic genus Thioalkalivibrio.</title>
        <authorList>
            <person name="Ahn A.-C."/>
            <person name="Meier-Kolthoff J."/>
            <person name="Overmars L."/>
            <person name="Richter M."/>
            <person name="Woyke T."/>
            <person name="Sorokin D.Y."/>
            <person name="Muyzer G."/>
        </authorList>
    </citation>
    <scope>NUCLEOTIDE SEQUENCE [LARGE SCALE GENOMIC DNA]</scope>
    <source>
        <strain evidence="11 12">ALJD</strain>
    </source>
</reference>
<accession>A0A1V3NH98</accession>
<evidence type="ECO:0000259" key="10">
    <source>
        <dbReference type="Pfam" id="PF01370"/>
    </source>
</evidence>
<dbReference type="STRING" id="108003.B1C78_08770"/>
<dbReference type="PANTHER" id="PTHR43238:SF1">
    <property type="entry name" value="GDP-L-FUCOSE SYNTHASE"/>
    <property type="match status" value="1"/>
</dbReference>
<comment type="similarity">
    <text evidence="2 9">Belongs to the NAD(P)-dependent epimerase/dehydratase family. Fucose synthase subfamily.</text>
</comment>
<feature type="binding site" evidence="9">
    <location>
        <position position="210"/>
    </location>
    <ligand>
        <name>substrate</name>
    </ligand>
</feature>
<feature type="binding site" evidence="9">
    <location>
        <position position="188"/>
    </location>
    <ligand>
        <name>substrate</name>
    </ligand>
</feature>
<dbReference type="CDD" id="cd05239">
    <property type="entry name" value="GDP_FS_SDR_e"/>
    <property type="match status" value="1"/>
</dbReference>
<keyword evidence="12" id="KW-1185">Reference proteome</keyword>
<dbReference type="AlphaFoldDB" id="A0A1V3NH98"/>
<dbReference type="Gene3D" id="3.90.25.10">
    <property type="entry name" value="UDP-galactose 4-epimerase, domain 1"/>
    <property type="match status" value="1"/>
</dbReference>
<evidence type="ECO:0000256" key="7">
    <source>
        <dbReference type="ARBA" id="ARBA00023268"/>
    </source>
</evidence>
<dbReference type="EC" id="1.1.1.271" evidence="3 9"/>
<dbReference type="GO" id="GO:0016853">
    <property type="term" value="F:isomerase activity"/>
    <property type="evidence" value="ECO:0007669"/>
    <property type="project" value="UniProtKB-KW"/>
</dbReference>
<keyword evidence="6 9" id="KW-0413">Isomerase</keyword>
<dbReference type="InterPro" id="IPR036291">
    <property type="entry name" value="NAD(P)-bd_dom_sf"/>
</dbReference>
<gene>
    <name evidence="9" type="primary">fcl</name>
    <name evidence="11" type="ORF">B1C78_08770</name>
</gene>
<comment type="catalytic activity">
    <reaction evidence="8 9">
        <text>GDP-beta-L-fucose + NADP(+) = GDP-4-dehydro-alpha-D-rhamnose + NADPH + H(+)</text>
        <dbReference type="Rhea" id="RHEA:18885"/>
        <dbReference type="ChEBI" id="CHEBI:15378"/>
        <dbReference type="ChEBI" id="CHEBI:57273"/>
        <dbReference type="ChEBI" id="CHEBI:57783"/>
        <dbReference type="ChEBI" id="CHEBI:57964"/>
        <dbReference type="ChEBI" id="CHEBI:58349"/>
        <dbReference type="EC" id="1.1.1.271"/>
    </reaction>
</comment>
<evidence type="ECO:0000256" key="4">
    <source>
        <dbReference type="ARBA" id="ARBA00022857"/>
    </source>
</evidence>
<feature type="binding site" evidence="9">
    <location>
        <position position="141"/>
    </location>
    <ligand>
        <name>NADP(+)</name>
        <dbReference type="ChEBI" id="CHEBI:58349"/>
    </ligand>
</feature>
<feature type="binding site" evidence="9">
    <location>
        <begin position="106"/>
        <end position="109"/>
    </location>
    <ligand>
        <name>NADP(+)</name>
        <dbReference type="ChEBI" id="CHEBI:58349"/>
    </ligand>
</feature>
<dbReference type="SUPFAM" id="SSF51735">
    <property type="entry name" value="NAD(P)-binding Rossmann-fold domains"/>
    <property type="match status" value="1"/>
</dbReference>
<evidence type="ECO:0000256" key="3">
    <source>
        <dbReference type="ARBA" id="ARBA00012371"/>
    </source>
</evidence>
<feature type="binding site" evidence="9">
    <location>
        <position position="203"/>
    </location>
    <ligand>
        <name>substrate</name>
    </ligand>
</feature>
<evidence type="ECO:0000256" key="8">
    <source>
        <dbReference type="ARBA" id="ARBA00051935"/>
    </source>
</evidence>
<dbReference type="Gene3D" id="3.40.50.720">
    <property type="entry name" value="NAD(P)-binding Rossmann-like Domain"/>
    <property type="match status" value="1"/>
</dbReference>
<feature type="site" description="Important for catalytic activity" evidence="9">
    <location>
        <position position="108"/>
    </location>
</feature>
<dbReference type="FunFam" id="3.40.50.720:FF:000101">
    <property type="entry name" value="GDP-L-fucose synthase"/>
    <property type="match status" value="1"/>
</dbReference>
<keyword evidence="5 9" id="KW-0560">Oxidoreductase</keyword>
<dbReference type="InterPro" id="IPR001509">
    <property type="entry name" value="Epimerase_deHydtase"/>
</dbReference>
<feature type="binding site" evidence="9">
    <location>
        <begin position="11"/>
        <end position="17"/>
    </location>
    <ligand>
        <name>NADP(+)</name>
        <dbReference type="ChEBI" id="CHEBI:58349"/>
    </ligand>
</feature>
<evidence type="ECO:0000256" key="6">
    <source>
        <dbReference type="ARBA" id="ARBA00023235"/>
    </source>
</evidence>
<feature type="binding site" evidence="9">
    <location>
        <position position="279"/>
    </location>
    <ligand>
        <name>substrate</name>
    </ligand>
</feature>
<evidence type="ECO:0000256" key="9">
    <source>
        <dbReference type="HAMAP-Rule" id="MF_00956"/>
    </source>
</evidence>
<dbReference type="GO" id="GO:0070401">
    <property type="term" value="F:NADP+ binding"/>
    <property type="evidence" value="ECO:0007669"/>
    <property type="project" value="UniProtKB-UniRule"/>
</dbReference>
<dbReference type="RefSeq" id="WP_077278781.1">
    <property type="nucleotide sequence ID" value="NZ_MVBK01000047.1"/>
</dbReference>
<dbReference type="OrthoDB" id="9811425at2"/>
<dbReference type="UniPathway" id="UPA00128">
    <property type="reaction ID" value="UER00191"/>
</dbReference>
<name>A0A1V3NH98_9GAMM</name>
<feature type="active site" description="Proton donor/acceptor" evidence="9">
    <location>
        <position position="137"/>
    </location>
</feature>
<keyword evidence="7 9" id="KW-0511">Multifunctional enzyme</keyword>
<dbReference type="GO" id="GO:0042351">
    <property type="term" value="P:'de novo' GDP-L-fucose biosynthetic process"/>
    <property type="evidence" value="ECO:0007669"/>
    <property type="project" value="UniProtKB-UniRule"/>
</dbReference>
<evidence type="ECO:0000256" key="1">
    <source>
        <dbReference type="ARBA" id="ARBA00004883"/>
    </source>
</evidence>
<protein>
    <recommendedName>
        <fullName evidence="3 9">GDP-L-fucose synthase</fullName>
        <ecNumber evidence="3 9">1.1.1.271</ecNumber>
    </recommendedName>
    <alternativeName>
        <fullName evidence="9">GDP-4-keto-6-deoxy-D-mannose-3,5-epimerase-4-reductase</fullName>
    </alternativeName>
</protein>
<dbReference type="Pfam" id="PF01370">
    <property type="entry name" value="Epimerase"/>
    <property type="match status" value="1"/>
</dbReference>
<comment type="pathway">
    <text evidence="1 9">Nucleotide-sugar biosynthesis; GDP-L-fucose biosynthesis via de novo pathway; GDP-L-fucose from GDP-alpha-D-mannose: step 2/2.</text>
</comment>
<feature type="site" description="Important for catalytic activity" evidence="9">
    <location>
        <position position="110"/>
    </location>
</feature>
<evidence type="ECO:0000256" key="2">
    <source>
        <dbReference type="ARBA" id="ARBA00005959"/>
    </source>
</evidence>
<feature type="binding site" evidence="9">
    <location>
        <begin position="164"/>
        <end position="167"/>
    </location>
    <ligand>
        <name>NADP(+)</name>
        <dbReference type="ChEBI" id="CHEBI:58349"/>
    </ligand>
</feature>
<proteinExistence type="inferred from homology"/>
<organism evidence="11 12">
    <name type="scientific">Thioalkalivibrio denitrificans</name>
    <dbReference type="NCBI Taxonomy" id="108003"/>
    <lineage>
        <taxon>Bacteria</taxon>
        <taxon>Pseudomonadati</taxon>
        <taxon>Pseudomonadota</taxon>
        <taxon>Gammaproteobacteria</taxon>
        <taxon>Chromatiales</taxon>
        <taxon>Ectothiorhodospiraceae</taxon>
        <taxon>Thioalkalivibrio</taxon>
    </lineage>
</organism>
<evidence type="ECO:0000313" key="12">
    <source>
        <dbReference type="Proteomes" id="UP000189462"/>
    </source>
</evidence>